<reference evidence="1" key="2">
    <citation type="journal article" date="2023" name="Pathogens">
        <title>Pathological Features and Genomic Characterization of an Actinobacillus equuli subsp. equuli Bearing Unique Virulence-Associated Genes from an Adult Horse with Pleuropneumonia.</title>
        <authorList>
            <person name="Kamali M."/>
            <person name="Carossino M."/>
            <person name="Del Piero F."/>
            <person name="Peak L."/>
            <person name="Mitchell M.S."/>
            <person name="Willette J."/>
            <person name="Baker R."/>
            <person name="Li F."/>
            <person name="Kenez A."/>
            <person name="Balasuriya U.B.R."/>
            <person name="Go Y.Y."/>
        </authorList>
    </citation>
    <scope>NUCLEOTIDE SEQUENCE</scope>
    <source>
        <strain evidence="1">4524</strain>
    </source>
</reference>
<evidence type="ECO:0000313" key="2">
    <source>
        <dbReference type="Proteomes" id="UP001142444"/>
    </source>
</evidence>
<dbReference type="AlphaFoldDB" id="A0A9X4G1F4"/>
<gene>
    <name evidence="1" type="ORF">OQ257_02515</name>
</gene>
<proteinExistence type="predicted"/>
<name>A0A9X4G1F4_ACTEU</name>
<evidence type="ECO:0000313" key="1">
    <source>
        <dbReference type="EMBL" id="MDE8034042.1"/>
    </source>
</evidence>
<reference evidence="1" key="1">
    <citation type="submission" date="2022-11" db="EMBL/GenBank/DDBJ databases">
        <authorList>
            <person name="Kamali M."/>
            <person name="Peak L."/>
            <person name="Go Y.Y."/>
            <person name="Balasuriya U.B.R."/>
            <person name="Carossino M."/>
        </authorList>
    </citation>
    <scope>NUCLEOTIDE SEQUENCE</scope>
    <source>
        <strain evidence="1">4524</strain>
    </source>
</reference>
<accession>A0A9X4G1F4</accession>
<dbReference type="Proteomes" id="UP001142444">
    <property type="component" value="Unassembled WGS sequence"/>
</dbReference>
<sequence length="217" mass="24970">MINKFDELNNLKIREGVIPSYYSDLNWKVHAKPIILKAFNDFKNNLKDKRNDVYISDLEECISKGQIEIQDVCYGDNVSIRFGNDPIPYKPLGKPKLLFEKGTSLVISYGKGGPVYAFIYPPYSEQSKPNRNYYVINYWNNPNELTNSSIQPLLEMFLEVQFLGSLLSPSKKKSWLFAKLEAKHIEITEGKSWIGGKIKYIFTLIRVLRAIYNLAGS</sequence>
<comment type="caution">
    <text evidence="1">The sequence shown here is derived from an EMBL/GenBank/DDBJ whole genome shotgun (WGS) entry which is preliminary data.</text>
</comment>
<organism evidence="1 2">
    <name type="scientific">Actinobacillus equuli subsp. equuli</name>
    <dbReference type="NCBI Taxonomy" id="202947"/>
    <lineage>
        <taxon>Bacteria</taxon>
        <taxon>Pseudomonadati</taxon>
        <taxon>Pseudomonadota</taxon>
        <taxon>Gammaproteobacteria</taxon>
        <taxon>Pasteurellales</taxon>
        <taxon>Pasteurellaceae</taxon>
        <taxon>Actinobacillus</taxon>
    </lineage>
</organism>
<protein>
    <submittedName>
        <fullName evidence="1">Uncharacterized protein</fullName>
    </submittedName>
</protein>
<dbReference type="RefSeq" id="WP_275217286.1">
    <property type="nucleotide sequence ID" value="NZ_JAPHVQ010000002.1"/>
</dbReference>
<dbReference type="EMBL" id="JAPHVQ010000002">
    <property type="protein sequence ID" value="MDE8034042.1"/>
    <property type="molecule type" value="Genomic_DNA"/>
</dbReference>
<keyword evidence="2" id="KW-1185">Reference proteome</keyword>